<accession>A0ABY2RPA9</accession>
<name>A0ABY2RPA9_9NOCA</name>
<evidence type="ECO:0000313" key="1">
    <source>
        <dbReference type="EMBL" id="TJZ80317.1"/>
    </source>
</evidence>
<dbReference type="EMBL" id="SUMD01000002">
    <property type="protein sequence ID" value="TJZ80317.1"/>
    <property type="molecule type" value="Genomic_DNA"/>
</dbReference>
<dbReference type="Proteomes" id="UP000305109">
    <property type="component" value="Unassembled WGS sequence"/>
</dbReference>
<dbReference type="RefSeq" id="WP_136907841.1">
    <property type="nucleotide sequence ID" value="NZ_SUMD01000002.1"/>
</dbReference>
<evidence type="ECO:0000313" key="2">
    <source>
        <dbReference type="Proteomes" id="UP000305109"/>
    </source>
</evidence>
<comment type="caution">
    <text evidence="1">The sequence shown here is derived from an EMBL/GenBank/DDBJ whole genome shotgun (WGS) entry which is preliminary data.</text>
</comment>
<sequence>MSNKTRWLAIGGAVVVGVALMSAQQTGALWSKSVAVDAGSIHSGILDLSVGQGGTTNYPFSALAGANLMPGAYAQAPVTIYNSGNVLMKYRLQNAAQSNAAVPLELTVSTVGSESACPAQGDPAGATQLYAGAMIGAQAPAAPDWRTVQPGASEVLCLRGTVGAAAAPSASTTATFTFAAESR</sequence>
<organism evidence="1 2">
    <name type="scientific">Rhodococcus oryzae</name>
    <dbReference type="NCBI Taxonomy" id="2571143"/>
    <lineage>
        <taxon>Bacteria</taxon>
        <taxon>Bacillati</taxon>
        <taxon>Actinomycetota</taxon>
        <taxon>Actinomycetes</taxon>
        <taxon>Mycobacteriales</taxon>
        <taxon>Nocardiaceae</taxon>
        <taxon>Rhodococcus</taxon>
    </lineage>
</organism>
<reference evidence="1 2" key="1">
    <citation type="submission" date="2019-04" db="EMBL/GenBank/DDBJ databases">
        <title>Rhodococcus oryzae sp. nov., a novel actinomycete isolated from rhizosphere soil of rice (Oryza sativa L.).</title>
        <authorList>
            <person name="Li C."/>
        </authorList>
    </citation>
    <scope>NUCLEOTIDE SEQUENCE [LARGE SCALE GENOMIC DNA]</scope>
    <source>
        <strain evidence="1 2">NEAU-CX67</strain>
    </source>
</reference>
<gene>
    <name evidence="1" type="ORF">FCG67_05515</name>
</gene>
<proteinExistence type="predicted"/>
<keyword evidence="2" id="KW-1185">Reference proteome</keyword>
<protein>
    <recommendedName>
        <fullName evidence="3">SipW-cognate class signal peptide</fullName>
    </recommendedName>
</protein>
<evidence type="ECO:0008006" key="3">
    <source>
        <dbReference type="Google" id="ProtNLM"/>
    </source>
</evidence>